<evidence type="ECO:0000313" key="1">
    <source>
        <dbReference type="EMBL" id="GHH49057.1"/>
    </source>
</evidence>
<gene>
    <name evidence="1" type="ORF">GCM10017774_55820</name>
</gene>
<comment type="caution">
    <text evidence="1">The sequence shown here is derived from an EMBL/GenBank/DDBJ whole genome shotgun (WGS) entry which is preliminary data.</text>
</comment>
<evidence type="ECO:0000313" key="2">
    <source>
        <dbReference type="Proteomes" id="UP000605568"/>
    </source>
</evidence>
<protein>
    <submittedName>
        <fullName evidence="1">Uncharacterized protein</fullName>
    </submittedName>
</protein>
<keyword evidence="2" id="KW-1185">Reference proteome</keyword>
<dbReference type="Proteomes" id="UP000605568">
    <property type="component" value="Unassembled WGS sequence"/>
</dbReference>
<reference evidence="2" key="1">
    <citation type="journal article" date="2019" name="Int. J. Syst. Evol. Microbiol.">
        <title>The Global Catalogue of Microorganisms (GCM) 10K type strain sequencing project: providing services to taxonomists for standard genome sequencing and annotation.</title>
        <authorList>
            <consortium name="The Broad Institute Genomics Platform"/>
            <consortium name="The Broad Institute Genome Sequencing Center for Infectious Disease"/>
            <person name="Wu L."/>
            <person name="Ma J."/>
        </authorList>
    </citation>
    <scope>NUCLEOTIDE SEQUENCE [LARGE SCALE GENOMIC DNA]</scope>
    <source>
        <strain evidence="2">CGMCC 4.7367</strain>
    </source>
</reference>
<dbReference type="EMBL" id="BNAR01000009">
    <property type="protein sequence ID" value="GHH49057.1"/>
    <property type="molecule type" value="Genomic_DNA"/>
</dbReference>
<sequence length="87" mass="9478">MVFDPSAVRVHHLDDVEDYLRLVTRHPRTVDGTAHVDWEAAAAELDAVHLTARGLLRIGGLAVDTAAGTACLTGWNAECTAWLRDRS</sequence>
<accession>A0ABQ3MJ74</accession>
<organism evidence="1 2">
    <name type="scientific">Lentzea cavernae</name>
    <dbReference type="NCBI Taxonomy" id="2020703"/>
    <lineage>
        <taxon>Bacteria</taxon>
        <taxon>Bacillati</taxon>
        <taxon>Actinomycetota</taxon>
        <taxon>Actinomycetes</taxon>
        <taxon>Pseudonocardiales</taxon>
        <taxon>Pseudonocardiaceae</taxon>
        <taxon>Lentzea</taxon>
    </lineage>
</organism>
<name>A0ABQ3MJ74_9PSEU</name>
<proteinExistence type="predicted"/>